<gene>
    <name evidence="2" type="ORF">A6J80_17530</name>
</gene>
<evidence type="ECO:0000313" key="2">
    <source>
        <dbReference type="EMBL" id="ARC37914.1"/>
    </source>
</evidence>
<reference evidence="2" key="1">
    <citation type="submission" date="2017-12" db="EMBL/GenBank/DDBJ databases">
        <title>FDA dAtabase for Regulatory Grade micrObial Sequences (FDA-ARGOS): Supporting development and validation of Infectious Disease Dx tests.</title>
        <authorList>
            <person name="Campos J."/>
            <person name="Goldberg B."/>
            <person name="Tallon L."/>
            <person name="Sadzewicz L."/>
            <person name="Sengamalay N."/>
            <person name="Ott S."/>
            <person name="Godinez A."/>
            <person name="Nagaraj S."/>
            <person name="Vyas G."/>
            <person name="Aluvathingal J."/>
            <person name="Nadendla S."/>
            <person name="Geyer C."/>
            <person name="Nandy P."/>
            <person name="Hobson J."/>
            <person name="Sichtig H."/>
        </authorList>
    </citation>
    <scope>NUCLEOTIDE SEQUENCE</scope>
    <source>
        <strain evidence="2">FDAARGOS_252</strain>
    </source>
</reference>
<feature type="transmembrane region" description="Helical" evidence="1">
    <location>
        <begin position="35"/>
        <end position="55"/>
    </location>
</feature>
<dbReference type="STRING" id="147645.A6J80_17530"/>
<proteinExistence type="predicted"/>
<dbReference type="KEGG" id="pye:A6J80_17530"/>
<keyword evidence="1" id="KW-0812">Transmembrane</keyword>
<dbReference type="Proteomes" id="UP000191257">
    <property type="component" value="Chromosome"/>
</dbReference>
<dbReference type="RefSeq" id="WP_080622374.1">
    <property type="nucleotide sequence ID" value="NZ_CAWMZI010000001.1"/>
</dbReference>
<feature type="transmembrane region" description="Helical" evidence="1">
    <location>
        <begin position="6"/>
        <end position="23"/>
    </location>
</feature>
<accession>A0A1V0GVL8</accession>
<name>A0A1V0GVL8_9RHOB</name>
<keyword evidence="1" id="KW-1133">Transmembrane helix</keyword>
<organism evidence="2 3">
    <name type="scientific">Paracoccus yeei</name>
    <dbReference type="NCBI Taxonomy" id="147645"/>
    <lineage>
        <taxon>Bacteria</taxon>
        <taxon>Pseudomonadati</taxon>
        <taxon>Pseudomonadota</taxon>
        <taxon>Alphaproteobacteria</taxon>
        <taxon>Rhodobacterales</taxon>
        <taxon>Paracoccaceae</taxon>
        <taxon>Paracoccus</taxon>
    </lineage>
</organism>
<protein>
    <submittedName>
        <fullName evidence="2">Uncharacterized protein</fullName>
    </submittedName>
</protein>
<dbReference type="EMBL" id="CP020442">
    <property type="protein sequence ID" value="ARC37914.1"/>
    <property type="molecule type" value="Genomic_DNA"/>
</dbReference>
<evidence type="ECO:0000313" key="3">
    <source>
        <dbReference type="Proteomes" id="UP000191257"/>
    </source>
</evidence>
<sequence length="131" mass="15413">MSLIIGSLAIINTLGYLAVIWAFRASFRDMESATWWFAMGFAILAGAIIARGLYWDVSLPLMRLWFPEFAEAWSEATRGRLINIVFSSMKMLAFFCALKCREKLIPEGERKRWPWWKAWLHPTKIRLLPWW</sequence>
<keyword evidence="3" id="KW-1185">Reference proteome</keyword>
<evidence type="ECO:0000256" key="1">
    <source>
        <dbReference type="SAM" id="Phobius"/>
    </source>
</evidence>
<keyword evidence="1" id="KW-0472">Membrane</keyword>
<dbReference type="AlphaFoldDB" id="A0A1V0GVL8"/>